<dbReference type="InterPro" id="IPR038765">
    <property type="entry name" value="Papain-like_cys_pep_sf"/>
</dbReference>
<comment type="caution">
    <text evidence="1">The sequence shown here is derived from an EMBL/GenBank/DDBJ whole genome shotgun (WGS) entry which is preliminary data.</text>
</comment>
<dbReference type="SUPFAM" id="SSF54001">
    <property type="entry name" value="Cysteine proteinases"/>
    <property type="match status" value="1"/>
</dbReference>
<reference evidence="1" key="1">
    <citation type="journal article" date="2015" name="Nature">
        <title>Complex archaea that bridge the gap between prokaryotes and eukaryotes.</title>
        <authorList>
            <person name="Spang A."/>
            <person name="Saw J.H."/>
            <person name="Jorgensen S.L."/>
            <person name="Zaremba-Niedzwiedzka K."/>
            <person name="Martijn J."/>
            <person name="Lind A.E."/>
            <person name="van Eijk R."/>
            <person name="Schleper C."/>
            <person name="Guy L."/>
            <person name="Ettema T.J."/>
        </authorList>
    </citation>
    <scope>NUCLEOTIDE SEQUENCE</scope>
</reference>
<accession>A0A0F9P381</accession>
<protein>
    <submittedName>
        <fullName evidence="1">Uncharacterized protein</fullName>
    </submittedName>
</protein>
<dbReference type="AlphaFoldDB" id="A0A0F9P381"/>
<name>A0A0F9P381_9ZZZZ</name>
<evidence type="ECO:0000313" key="1">
    <source>
        <dbReference type="EMBL" id="KKN24539.1"/>
    </source>
</evidence>
<dbReference type="EMBL" id="LAZR01002876">
    <property type="protein sequence ID" value="KKN24539.1"/>
    <property type="molecule type" value="Genomic_DNA"/>
</dbReference>
<dbReference type="Gene3D" id="3.90.1720.10">
    <property type="entry name" value="endopeptidase domain like (from Nostoc punctiforme)"/>
    <property type="match status" value="1"/>
</dbReference>
<gene>
    <name evidence="1" type="ORF">LCGC14_0894010</name>
</gene>
<organism evidence="1">
    <name type="scientific">marine sediment metagenome</name>
    <dbReference type="NCBI Taxonomy" id="412755"/>
    <lineage>
        <taxon>unclassified sequences</taxon>
        <taxon>metagenomes</taxon>
        <taxon>ecological metagenomes</taxon>
    </lineage>
</organism>
<proteinExistence type="predicted"/>
<sequence length="206" mass="24250">MTPRDYRKALKAQWRRKCRDPRAFLLGDGLLVCRILRWWKLGPPFSYMIDRTTYPESPPGPHWGHVGMLRWDPDSRRWVVIEALFSGGVVERPLEVYGRPKTYRLGVYRHNSLSCRERQEVSDWAWRQIGARYDRKKIAAIRALQLAGFSPDRVNNLDWARRGRQFICSGLFVRAYRHIGRQITGTFASPRAVGEALKKHFHWNCQ</sequence>